<keyword evidence="3" id="KW-0378">Hydrolase</keyword>
<protein>
    <submittedName>
        <fullName evidence="3">Phosphoserine phosphatase 1</fullName>
        <ecNumber evidence="3">3.1.3.3</ecNumber>
    </submittedName>
</protein>
<dbReference type="PANTHER" id="PTHR48100">
    <property type="entry name" value="BROAD-SPECIFICITY PHOSPHATASE YOR283W-RELATED"/>
    <property type="match status" value="1"/>
</dbReference>
<evidence type="ECO:0000256" key="2">
    <source>
        <dbReference type="PIRSR" id="PIRSR613078-2"/>
    </source>
</evidence>
<feature type="active site" description="Tele-phosphohistidine intermediate" evidence="1">
    <location>
        <position position="10"/>
    </location>
</feature>
<name>A0A3M2RBR5_9GAMM</name>
<proteinExistence type="predicted"/>
<keyword evidence="4" id="KW-1185">Reference proteome</keyword>
<feature type="binding site" evidence="2">
    <location>
        <position position="55"/>
    </location>
    <ligand>
        <name>substrate</name>
    </ligand>
</feature>
<dbReference type="OrthoDB" id="9783269at2"/>
<dbReference type="RefSeq" id="WP_114334972.1">
    <property type="nucleotide sequence ID" value="NZ_QMDL01000003.1"/>
</dbReference>
<dbReference type="Gene3D" id="3.40.50.1240">
    <property type="entry name" value="Phosphoglycerate mutase-like"/>
    <property type="match status" value="1"/>
</dbReference>
<dbReference type="EC" id="3.1.3.3" evidence="3"/>
<evidence type="ECO:0000256" key="1">
    <source>
        <dbReference type="PIRSR" id="PIRSR613078-1"/>
    </source>
</evidence>
<comment type="caution">
    <text evidence="3">The sequence shown here is derived from an EMBL/GenBank/DDBJ whole genome shotgun (WGS) entry which is preliminary data.</text>
</comment>
<dbReference type="InterPro" id="IPR050275">
    <property type="entry name" value="PGM_Phosphatase"/>
</dbReference>
<dbReference type="InterPro" id="IPR029033">
    <property type="entry name" value="His_PPase_superfam"/>
</dbReference>
<evidence type="ECO:0000313" key="4">
    <source>
        <dbReference type="Proteomes" id="UP000265903"/>
    </source>
</evidence>
<dbReference type="InterPro" id="IPR013078">
    <property type="entry name" value="His_Pase_superF_clade-1"/>
</dbReference>
<dbReference type="AlphaFoldDB" id="A0A3M2RBR5"/>
<feature type="active site" description="Proton donor/acceptor" evidence="1">
    <location>
        <position position="79"/>
    </location>
</feature>
<dbReference type="PANTHER" id="PTHR48100:SF1">
    <property type="entry name" value="HISTIDINE PHOSPHATASE FAMILY PROTEIN-RELATED"/>
    <property type="match status" value="1"/>
</dbReference>
<organism evidence="3 4">
    <name type="scientific">Marinobacter litoralis</name>
    <dbReference type="NCBI Taxonomy" id="187981"/>
    <lineage>
        <taxon>Bacteria</taxon>
        <taxon>Pseudomonadati</taxon>
        <taxon>Pseudomonadota</taxon>
        <taxon>Gammaproteobacteria</taxon>
        <taxon>Pseudomonadales</taxon>
        <taxon>Marinobacteraceae</taxon>
        <taxon>Marinobacter</taxon>
    </lineage>
</organism>
<dbReference type="CDD" id="cd07067">
    <property type="entry name" value="HP_PGM_like"/>
    <property type="match status" value="1"/>
</dbReference>
<sequence>MTTILDLIRHGEPEGGPMFRGSKDDPLSEQGWQQMQAAIASTDHWDAIVSSPMARCQRFAETLSEQRSIPLHIEHELREIGFGEWEGLTAEQVEEAYGDRLNRFWQDPINFIPPGGEPVPDFYDRVIHSIHHWQDKLSGQKVLVVCHGGVIRMALADVLGIPLEKSFTGFAVPYACRSRIQIDQSEFGLFRSVISHQP</sequence>
<reference evidence="3 4" key="1">
    <citation type="submission" date="2018-08" db="EMBL/GenBank/DDBJ databases">
        <title>Whole Genome Sequence of the Moderate Halophilic Marine Bacterium Marinobacter litoralis Sw-45.</title>
        <authorList>
            <person name="Musa H."/>
        </authorList>
    </citation>
    <scope>NUCLEOTIDE SEQUENCE [LARGE SCALE GENOMIC DNA]</scope>
    <source>
        <strain evidence="3 4">Sw-45</strain>
    </source>
</reference>
<gene>
    <name evidence="3" type="primary">pspA</name>
    <name evidence="3" type="ORF">DOQ08_02206</name>
</gene>
<dbReference type="SMART" id="SM00855">
    <property type="entry name" value="PGAM"/>
    <property type="match status" value="1"/>
</dbReference>
<evidence type="ECO:0000313" key="3">
    <source>
        <dbReference type="EMBL" id="RMJ02742.1"/>
    </source>
</evidence>
<dbReference type="Pfam" id="PF00300">
    <property type="entry name" value="His_Phos_1"/>
    <property type="match status" value="1"/>
</dbReference>
<dbReference type="SUPFAM" id="SSF53254">
    <property type="entry name" value="Phosphoglycerate mutase-like"/>
    <property type="match status" value="1"/>
</dbReference>
<accession>A0A3M2RBR5</accession>
<dbReference type="Proteomes" id="UP000265903">
    <property type="component" value="Unassembled WGS sequence"/>
</dbReference>
<dbReference type="EMBL" id="QMDL01000003">
    <property type="protein sequence ID" value="RMJ02742.1"/>
    <property type="molecule type" value="Genomic_DNA"/>
</dbReference>
<dbReference type="GO" id="GO:0005737">
    <property type="term" value="C:cytoplasm"/>
    <property type="evidence" value="ECO:0007669"/>
    <property type="project" value="TreeGrafter"/>
</dbReference>
<dbReference type="GO" id="GO:0016791">
    <property type="term" value="F:phosphatase activity"/>
    <property type="evidence" value="ECO:0007669"/>
    <property type="project" value="TreeGrafter"/>
</dbReference>